<evidence type="ECO:0000313" key="3">
    <source>
        <dbReference type="Proteomes" id="UP001434883"/>
    </source>
</evidence>
<dbReference type="Proteomes" id="UP001434883">
    <property type="component" value="Unassembled WGS sequence"/>
</dbReference>
<keyword evidence="1" id="KW-0472">Membrane</keyword>
<accession>A0ABV0REP5</accession>
<reference evidence="2 3" key="1">
    <citation type="submission" date="2021-06" db="EMBL/GenBank/DDBJ databases">
        <authorList>
            <person name="Palmer J.M."/>
        </authorList>
    </citation>
    <scope>NUCLEOTIDE SEQUENCE [LARGE SCALE GENOMIC DNA]</scope>
    <source>
        <strain evidence="2 3">XC_2019</strain>
        <tissue evidence="2">Muscle</tissue>
    </source>
</reference>
<dbReference type="EMBL" id="JAHRIN010042950">
    <property type="protein sequence ID" value="MEQ2206516.1"/>
    <property type="molecule type" value="Genomic_DNA"/>
</dbReference>
<proteinExistence type="predicted"/>
<feature type="transmembrane region" description="Helical" evidence="1">
    <location>
        <begin position="48"/>
        <end position="68"/>
    </location>
</feature>
<keyword evidence="1" id="KW-1133">Transmembrane helix</keyword>
<name>A0ABV0REP5_9TELE</name>
<organism evidence="2 3">
    <name type="scientific">Xenoophorus captivus</name>
    <dbReference type="NCBI Taxonomy" id="1517983"/>
    <lineage>
        <taxon>Eukaryota</taxon>
        <taxon>Metazoa</taxon>
        <taxon>Chordata</taxon>
        <taxon>Craniata</taxon>
        <taxon>Vertebrata</taxon>
        <taxon>Euteleostomi</taxon>
        <taxon>Actinopterygii</taxon>
        <taxon>Neopterygii</taxon>
        <taxon>Teleostei</taxon>
        <taxon>Neoteleostei</taxon>
        <taxon>Acanthomorphata</taxon>
        <taxon>Ovalentaria</taxon>
        <taxon>Atherinomorphae</taxon>
        <taxon>Cyprinodontiformes</taxon>
        <taxon>Goodeidae</taxon>
        <taxon>Xenoophorus</taxon>
    </lineage>
</organism>
<evidence type="ECO:0000313" key="2">
    <source>
        <dbReference type="EMBL" id="MEQ2206516.1"/>
    </source>
</evidence>
<sequence length="130" mass="14926">MTRTHRAGRMALTSREMLSLIGSACLWLPLFAEVRKGYLILSDDDEVDFLHPNMAWFFYGLLFFVLYIRRQNSIVSLTGGSFNPDFKQIRLQFISLCLPLQKVVCVFAWPCSGRSCETSQQITAIIKPRD</sequence>
<keyword evidence="3" id="KW-1185">Reference proteome</keyword>
<protein>
    <submittedName>
        <fullName evidence="2">Uncharacterized protein</fullName>
    </submittedName>
</protein>
<keyword evidence="1" id="KW-0812">Transmembrane</keyword>
<evidence type="ECO:0000256" key="1">
    <source>
        <dbReference type="SAM" id="Phobius"/>
    </source>
</evidence>
<comment type="caution">
    <text evidence="2">The sequence shown here is derived from an EMBL/GenBank/DDBJ whole genome shotgun (WGS) entry which is preliminary data.</text>
</comment>
<gene>
    <name evidence="2" type="ORF">XENOCAPTIV_030434</name>
</gene>